<protein>
    <recommendedName>
        <fullName evidence="5">Class I SAM-dependent methyltransferase</fullName>
    </recommendedName>
</protein>
<reference evidence="2" key="4">
    <citation type="submission" date="2023-01" db="EMBL/GenBank/DDBJ databases">
        <title>Draft genome sequence of Methylobacterium oxalidis strain NBRC 107715.</title>
        <authorList>
            <person name="Sun Q."/>
            <person name="Mori K."/>
        </authorList>
    </citation>
    <scope>NUCLEOTIDE SEQUENCE</scope>
    <source>
        <strain evidence="2">NBRC 107715</strain>
    </source>
</reference>
<evidence type="ECO:0000313" key="1">
    <source>
        <dbReference type="EMBL" id="GEP02701.1"/>
    </source>
</evidence>
<dbReference type="SUPFAM" id="SSF53335">
    <property type="entry name" value="S-adenosyl-L-methionine-dependent methyltransferases"/>
    <property type="match status" value="1"/>
</dbReference>
<reference evidence="2" key="1">
    <citation type="journal article" date="2014" name="Int. J. Syst. Evol. Microbiol.">
        <title>Complete genome of a new Firmicutes species belonging to the dominant human colonic microbiota ('Ruminococcus bicirculans') reveals two chromosomes and a selective capacity to utilize plant glucans.</title>
        <authorList>
            <consortium name="NISC Comparative Sequencing Program"/>
            <person name="Wegmann U."/>
            <person name="Louis P."/>
            <person name="Goesmann A."/>
            <person name="Henrissat B."/>
            <person name="Duncan S.H."/>
            <person name="Flint H.J."/>
        </authorList>
    </citation>
    <scope>NUCLEOTIDE SEQUENCE</scope>
    <source>
        <strain evidence="2">NBRC 107715</strain>
    </source>
</reference>
<dbReference type="AlphaFoldDB" id="A0A512IYA8"/>
<accession>A0A512IYA8</accession>
<reference evidence="4" key="2">
    <citation type="journal article" date="2019" name="Int. J. Syst. Evol. Microbiol.">
        <title>The Global Catalogue of Microorganisms (GCM) 10K type strain sequencing project: providing services to taxonomists for standard genome sequencing and annotation.</title>
        <authorList>
            <consortium name="The Broad Institute Genomics Platform"/>
            <consortium name="The Broad Institute Genome Sequencing Center for Infectious Disease"/>
            <person name="Wu L."/>
            <person name="Ma J."/>
        </authorList>
    </citation>
    <scope>NUCLEOTIDE SEQUENCE [LARGE SCALE GENOMIC DNA]</scope>
    <source>
        <strain evidence="4">NBRC 107715</strain>
    </source>
</reference>
<dbReference type="RefSeq" id="WP_147024376.1">
    <property type="nucleotide sequence ID" value="NZ_BJZU01000007.1"/>
</dbReference>
<reference evidence="1 3" key="3">
    <citation type="submission" date="2019-07" db="EMBL/GenBank/DDBJ databases">
        <title>Whole genome shotgun sequence of Methylobacterium oxalidis NBRC 107715.</title>
        <authorList>
            <person name="Hosoyama A."/>
            <person name="Uohara A."/>
            <person name="Ohji S."/>
            <person name="Ichikawa N."/>
        </authorList>
    </citation>
    <scope>NUCLEOTIDE SEQUENCE [LARGE SCALE GENOMIC DNA]</scope>
    <source>
        <strain evidence="1 3">NBRC 107715</strain>
    </source>
</reference>
<dbReference type="InterPro" id="IPR029063">
    <property type="entry name" value="SAM-dependent_MTases_sf"/>
</dbReference>
<dbReference type="Proteomes" id="UP001156856">
    <property type="component" value="Unassembled WGS sequence"/>
</dbReference>
<dbReference type="EMBL" id="BJZU01000007">
    <property type="protein sequence ID" value="GEP02701.1"/>
    <property type="molecule type" value="Genomic_DNA"/>
</dbReference>
<evidence type="ECO:0000313" key="3">
    <source>
        <dbReference type="Proteomes" id="UP000321960"/>
    </source>
</evidence>
<name>A0A512IYA8_9HYPH</name>
<sequence length="238" mass="26664">MQIKDFLAFYGDGEGIFGQLISDYHTAVSGGSASRLGEIMTRHGSDKATWHNYCLFYEILFGLLPRSPQTIFEVGIGTNDLEIVGNMGALGTPGASLRAWREMFPDAMIYGADYDANCLFDERNIRTFYLDQLDQSSINLAWSIMPHLRFDLVIDDGCHTYEANSTLLDATYLRLLPGGLYIIEDISMNIHNLCKFDRYLNARGWPAFLMRLPHQTNCVDNAIAVVRPSPPLPPSSVI</sequence>
<keyword evidence="4" id="KW-1185">Reference proteome</keyword>
<dbReference type="EMBL" id="BSPK01000107">
    <property type="protein sequence ID" value="GLS66901.1"/>
    <property type="molecule type" value="Genomic_DNA"/>
</dbReference>
<comment type="caution">
    <text evidence="1">The sequence shown here is derived from an EMBL/GenBank/DDBJ whole genome shotgun (WGS) entry which is preliminary data.</text>
</comment>
<dbReference type="Proteomes" id="UP000321960">
    <property type="component" value="Unassembled WGS sequence"/>
</dbReference>
<organism evidence="1 3">
    <name type="scientific">Methylobacterium oxalidis</name>
    <dbReference type="NCBI Taxonomy" id="944322"/>
    <lineage>
        <taxon>Bacteria</taxon>
        <taxon>Pseudomonadati</taxon>
        <taxon>Pseudomonadota</taxon>
        <taxon>Alphaproteobacteria</taxon>
        <taxon>Hyphomicrobiales</taxon>
        <taxon>Methylobacteriaceae</taxon>
        <taxon>Methylobacterium</taxon>
    </lineage>
</organism>
<evidence type="ECO:0008006" key="5">
    <source>
        <dbReference type="Google" id="ProtNLM"/>
    </source>
</evidence>
<dbReference type="Gene3D" id="3.40.50.150">
    <property type="entry name" value="Vaccinia Virus protein VP39"/>
    <property type="match status" value="1"/>
</dbReference>
<proteinExistence type="predicted"/>
<evidence type="ECO:0000313" key="2">
    <source>
        <dbReference type="EMBL" id="GLS66901.1"/>
    </source>
</evidence>
<evidence type="ECO:0000313" key="4">
    <source>
        <dbReference type="Proteomes" id="UP001156856"/>
    </source>
</evidence>
<dbReference type="OrthoDB" id="9816424at2"/>
<gene>
    <name evidence="2" type="ORF">GCM10007888_52840</name>
    <name evidence="1" type="ORF">MOX02_07390</name>
</gene>